<keyword evidence="6" id="KW-0229">DNA integration</keyword>
<dbReference type="EMBL" id="NBNE01015766">
    <property type="protein sequence ID" value="OWY93610.1"/>
    <property type="molecule type" value="Genomic_DNA"/>
</dbReference>
<dbReference type="AlphaFoldDB" id="A0A225UL07"/>
<dbReference type="GO" id="GO:0003676">
    <property type="term" value="F:nucleic acid binding"/>
    <property type="evidence" value="ECO:0007669"/>
    <property type="project" value="InterPro"/>
</dbReference>
<evidence type="ECO:0000256" key="9">
    <source>
        <dbReference type="ARBA" id="ARBA00023172"/>
    </source>
</evidence>
<keyword evidence="8" id="KW-0239">DNA-directed DNA polymerase</keyword>
<keyword evidence="1" id="KW-0540">Nuclease</keyword>
<feature type="domain" description="Integrase catalytic" evidence="11">
    <location>
        <begin position="103"/>
        <end position="272"/>
    </location>
</feature>
<keyword evidence="4" id="KW-0378">Hydrolase</keyword>
<evidence type="ECO:0000256" key="6">
    <source>
        <dbReference type="ARBA" id="ARBA00022908"/>
    </source>
</evidence>
<dbReference type="InterPro" id="IPR001584">
    <property type="entry name" value="Integrase_cat-core"/>
</dbReference>
<dbReference type="InterPro" id="IPR039537">
    <property type="entry name" value="Retrotran_Ty1/copia-like"/>
</dbReference>
<evidence type="ECO:0000256" key="3">
    <source>
        <dbReference type="ARBA" id="ARBA00022759"/>
    </source>
</evidence>
<dbReference type="GO" id="GO:0004519">
    <property type="term" value="F:endonuclease activity"/>
    <property type="evidence" value="ECO:0007669"/>
    <property type="project" value="UniProtKB-KW"/>
</dbReference>
<dbReference type="OrthoDB" id="98515at2759"/>
<evidence type="ECO:0000256" key="10">
    <source>
        <dbReference type="SAM" id="MobiDB-lite"/>
    </source>
</evidence>
<dbReference type="GO" id="GO:0046872">
    <property type="term" value="F:metal ion binding"/>
    <property type="evidence" value="ECO:0007669"/>
    <property type="project" value="UniProtKB-KW"/>
</dbReference>
<dbReference type="PROSITE" id="PS50994">
    <property type="entry name" value="INTEGRASE"/>
    <property type="match status" value="1"/>
</dbReference>
<evidence type="ECO:0000256" key="4">
    <source>
        <dbReference type="ARBA" id="ARBA00022801"/>
    </source>
</evidence>
<dbReference type="GO" id="GO:0016787">
    <property type="term" value="F:hydrolase activity"/>
    <property type="evidence" value="ECO:0007669"/>
    <property type="project" value="UniProtKB-KW"/>
</dbReference>
<evidence type="ECO:0000256" key="7">
    <source>
        <dbReference type="ARBA" id="ARBA00022918"/>
    </source>
</evidence>
<reference evidence="13" key="1">
    <citation type="submission" date="2017-03" db="EMBL/GenBank/DDBJ databases">
        <title>Phytopthora megakarya and P. palmivora, two closely related causual agents of cacao black pod achieved similar genome size and gene model numbers by different mechanisms.</title>
        <authorList>
            <person name="Ali S."/>
            <person name="Shao J."/>
            <person name="Larry D.J."/>
            <person name="Kronmiller B."/>
            <person name="Shen D."/>
            <person name="Strem M.D."/>
            <person name="Melnick R.L."/>
            <person name="Guiltinan M.J."/>
            <person name="Tyler B.M."/>
            <person name="Meinhardt L.W."/>
            <person name="Bailey B.A."/>
        </authorList>
    </citation>
    <scope>NUCLEOTIDE SEQUENCE [LARGE SCALE GENOMIC DNA]</scope>
    <source>
        <strain evidence="13">zdho120</strain>
    </source>
</reference>
<feature type="compositionally biased region" description="Basic and acidic residues" evidence="10">
    <location>
        <begin position="428"/>
        <end position="441"/>
    </location>
</feature>
<keyword evidence="9" id="KW-0233">DNA recombination</keyword>
<dbReference type="STRING" id="4795.A0A225UL07"/>
<dbReference type="InterPro" id="IPR036397">
    <property type="entry name" value="RNaseH_sf"/>
</dbReference>
<name>A0A225UL07_9STRA</name>
<gene>
    <name evidence="12" type="ORF">PHMEG_00036927</name>
</gene>
<dbReference type="GO" id="GO:0015074">
    <property type="term" value="P:DNA integration"/>
    <property type="evidence" value="ECO:0007669"/>
    <property type="project" value="UniProtKB-KW"/>
</dbReference>
<dbReference type="PANTHER" id="PTHR42648">
    <property type="entry name" value="TRANSPOSASE, PUTATIVE-RELATED"/>
    <property type="match status" value="1"/>
</dbReference>
<evidence type="ECO:0000256" key="1">
    <source>
        <dbReference type="ARBA" id="ARBA00022722"/>
    </source>
</evidence>
<dbReference type="Gene3D" id="3.30.420.10">
    <property type="entry name" value="Ribonuclease H-like superfamily/Ribonuclease H"/>
    <property type="match status" value="1"/>
</dbReference>
<dbReference type="InterPro" id="IPR057670">
    <property type="entry name" value="SH3_retrovirus"/>
</dbReference>
<keyword evidence="3" id="KW-0255">Endonuclease</keyword>
<evidence type="ECO:0000256" key="5">
    <source>
        <dbReference type="ARBA" id="ARBA00022842"/>
    </source>
</evidence>
<protein>
    <recommendedName>
        <fullName evidence="11">Integrase catalytic domain-containing protein</fullName>
    </recommendedName>
</protein>
<dbReference type="InterPro" id="IPR012337">
    <property type="entry name" value="RNaseH-like_sf"/>
</dbReference>
<accession>A0A225UL07</accession>
<evidence type="ECO:0000259" key="11">
    <source>
        <dbReference type="PROSITE" id="PS50994"/>
    </source>
</evidence>
<dbReference type="Proteomes" id="UP000198211">
    <property type="component" value="Unassembled WGS sequence"/>
</dbReference>
<evidence type="ECO:0000256" key="2">
    <source>
        <dbReference type="ARBA" id="ARBA00022723"/>
    </source>
</evidence>
<proteinExistence type="predicted"/>
<keyword evidence="8" id="KW-0808">Transferase</keyword>
<organism evidence="12 13">
    <name type="scientific">Phytophthora megakarya</name>
    <dbReference type="NCBI Taxonomy" id="4795"/>
    <lineage>
        <taxon>Eukaryota</taxon>
        <taxon>Sar</taxon>
        <taxon>Stramenopiles</taxon>
        <taxon>Oomycota</taxon>
        <taxon>Peronosporomycetes</taxon>
        <taxon>Peronosporales</taxon>
        <taxon>Peronosporaceae</taxon>
        <taxon>Phytophthora</taxon>
    </lineage>
</organism>
<dbReference type="Pfam" id="PF13976">
    <property type="entry name" value="gag_pre-integrs"/>
    <property type="match status" value="1"/>
</dbReference>
<feature type="non-terminal residue" evidence="12">
    <location>
        <position position="1"/>
    </location>
</feature>
<evidence type="ECO:0000256" key="8">
    <source>
        <dbReference type="ARBA" id="ARBA00022932"/>
    </source>
</evidence>
<keyword evidence="7" id="KW-0695">RNA-directed DNA polymerase</keyword>
<dbReference type="GO" id="GO:0003964">
    <property type="term" value="F:RNA-directed DNA polymerase activity"/>
    <property type="evidence" value="ECO:0007669"/>
    <property type="project" value="UniProtKB-KW"/>
</dbReference>
<dbReference type="PANTHER" id="PTHR42648:SF11">
    <property type="entry name" value="TRANSPOSON TY4-P GAG-POL POLYPROTEIN"/>
    <property type="match status" value="1"/>
</dbReference>
<evidence type="ECO:0000313" key="12">
    <source>
        <dbReference type="EMBL" id="OWY93610.1"/>
    </source>
</evidence>
<keyword evidence="13" id="KW-1185">Reference proteome</keyword>
<comment type="caution">
    <text evidence="12">The sequence shown here is derived from an EMBL/GenBank/DDBJ whole genome shotgun (WGS) entry which is preliminary data.</text>
</comment>
<dbReference type="InterPro" id="IPR025724">
    <property type="entry name" value="GAG-pre-integrase_dom"/>
</dbReference>
<keyword evidence="8" id="KW-0548">Nucleotidyltransferase</keyword>
<sequence length="482" mass="54031">VFLDRGGERLEFFRRGKHYWLRTIGSNAAVEQLAMMAINADASPLMRWHERLGHLNVAAIKHMMESGTVSGMDIPMELFKKKFSCLTCMSAKQRRRSYKKSAAEKRTNVNYERLMSDTCDMGKYLPGLDGVRYFQLIQDEGSRYKWCYPLKKKSDANGNTIRLMTELLAQGHRVWTFSSDGGGEFVNTELKLFLEARGIRFVLTHPYTPEENALVEKLNGVLVNKMRAAMHAANLPNRLWPEVLQYVVDIDNMSVTRALNGMTPSEKLLGTKPNVGKFLNCCLSCIIYVVDIDNMSATRALNGMTPSEKLLGTKPNVGKIRVCGSVGFIHQPKEKRKTKLSSKAEPALLLGFARLSPGYRLLHLRTGQIVEARDVDFREDVTVSREYVNAILSGTQANYKHIPFTPLPVKYVAEGSTRDQAERVVREDLPSHADEVADSSRRQVAARSQRPGMNRNLKGALELGVHSLQAQLVVEGDGRVAG</sequence>
<dbReference type="Pfam" id="PF25597">
    <property type="entry name" value="SH3_retrovirus"/>
    <property type="match status" value="1"/>
</dbReference>
<dbReference type="SUPFAM" id="SSF53098">
    <property type="entry name" value="Ribonuclease H-like"/>
    <property type="match status" value="1"/>
</dbReference>
<keyword evidence="2" id="KW-0479">Metal-binding</keyword>
<evidence type="ECO:0000313" key="13">
    <source>
        <dbReference type="Proteomes" id="UP000198211"/>
    </source>
</evidence>
<feature type="region of interest" description="Disordered" evidence="10">
    <location>
        <begin position="428"/>
        <end position="452"/>
    </location>
</feature>
<keyword evidence="5" id="KW-0460">Magnesium</keyword>
<dbReference type="GO" id="GO:0003887">
    <property type="term" value="F:DNA-directed DNA polymerase activity"/>
    <property type="evidence" value="ECO:0007669"/>
    <property type="project" value="UniProtKB-KW"/>
</dbReference>
<dbReference type="GO" id="GO:0006310">
    <property type="term" value="P:DNA recombination"/>
    <property type="evidence" value="ECO:0007669"/>
    <property type="project" value="UniProtKB-KW"/>
</dbReference>